<dbReference type="OrthoDB" id="2230837at2759"/>
<evidence type="ECO:0000313" key="2">
    <source>
        <dbReference type="EMBL" id="CDS04222.1"/>
    </source>
</evidence>
<protein>
    <submittedName>
        <fullName evidence="2">Uncharacterized protein</fullName>
    </submittedName>
</protein>
<proteinExistence type="predicted"/>
<organism evidence="2">
    <name type="scientific">Lichtheimia ramosa</name>
    <dbReference type="NCBI Taxonomy" id="688394"/>
    <lineage>
        <taxon>Eukaryota</taxon>
        <taxon>Fungi</taxon>
        <taxon>Fungi incertae sedis</taxon>
        <taxon>Mucoromycota</taxon>
        <taxon>Mucoromycotina</taxon>
        <taxon>Mucoromycetes</taxon>
        <taxon>Mucorales</taxon>
        <taxon>Lichtheimiaceae</taxon>
        <taxon>Lichtheimia</taxon>
    </lineage>
</organism>
<reference evidence="2" key="1">
    <citation type="journal article" date="2014" name="Genome Announc.">
        <title>De novo whole-genome sequence and genome annotation of Lichtheimia ramosa.</title>
        <authorList>
            <person name="Linde J."/>
            <person name="Schwartze V."/>
            <person name="Binder U."/>
            <person name="Lass-Florl C."/>
            <person name="Voigt K."/>
            <person name="Horn F."/>
        </authorList>
    </citation>
    <scope>NUCLEOTIDE SEQUENCE</scope>
    <source>
        <strain evidence="2">JMRC FSU:6197</strain>
    </source>
</reference>
<keyword evidence="1" id="KW-0732">Signal</keyword>
<gene>
    <name evidence="2" type="ORF">LRAMOSA07166</name>
</gene>
<feature type="signal peptide" evidence="1">
    <location>
        <begin position="1"/>
        <end position="24"/>
    </location>
</feature>
<name>A0A077WB46_9FUNG</name>
<feature type="chain" id="PRO_5001726380" evidence="1">
    <location>
        <begin position="25"/>
        <end position="142"/>
    </location>
</feature>
<sequence>MKTLFLSFAAVLLATSLDLTTAAACDKTTQVDSCDNKECTYQNFNVTHVPDPRKDTKWDYYSFSCVKPEDPSKCEDIKKEDECLANKCAWEAYYEKKYKSDEYKTFEFCMAQVQCSDVFKNKEVCAKLDHCKYDNEWGCIYK</sequence>
<dbReference type="AlphaFoldDB" id="A0A077WB46"/>
<evidence type="ECO:0000256" key="1">
    <source>
        <dbReference type="SAM" id="SignalP"/>
    </source>
</evidence>
<accession>A0A077WB46</accession>
<dbReference type="EMBL" id="LK023314">
    <property type="protein sequence ID" value="CDS04222.1"/>
    <property type="molecule type" value="Genomic_DNA"/>
</dbReference>